<organism evidence="3 4">
    <name type="scientific">Paenibacillus lycopersici</name>
    <dbReference type="NCBI Taxonomy" id="2704462"/>
    <lineage>
        <taxon>Bacteria</taxon>
        <taxon>Bacillati</taxon>
        <taxon>Bacillota</taxon>
        <taxon>Bacilli</taxon>
        <taxon>Bacillales</taxon>
        <taxon>Paenibacillaceae</taxon>
        <taxon>Paenibacillus</taxon>
    </lineage>
</organism>
<dbReference type="EMBL" id="CP048209">
    <property type="protein sequence ID" value="QHT61878.1"/>
    <property type="molecule type" value="Genomic_DNA"/>
</dbReference>
<dbReference type="AlphaFoldDB" id="A0A6C0FXR2"/>
<keyword evidence="1" id="KW-0472">Membrane</keyword>
<keyword evidence="4" id="KW-1185">Reference proteome</keyword>
<protein>
    <submittedName>
        <fullName evidence="3">VanZ family protein</fullName>
    </submittedName>
</protein>
<feature type="domain" description="VanZ-like" evidence="2">
    <location>
        <begin position="47"/>
        <end position="124"/>
    </location>
</feature>
<keyword evidence="1" id="KW-0812">Transmembrane</keyword>
<feature type="transmembrane region" description="Helical" evidence="1">
    <location>
        <begin position="51"/>
        <end position="68"/>
    </location>
</feature>
<reference evidence="3 4" key="1">
    <citation type="submission" date="2020-01" db="EMBL/GenBank/DDBJ databases">
        <title>Paenibacillus sp. nov., isolated from tomato rhizosphere.</title>
        <authorList>
            <person name="Weon H.-Y."/>
            <person name="Lee S.A."/>
        </authorList>
    </citation>
    <scope>NUCLEOTIDE SEQUENCE [LARGE SCALE GENOMIC DNA]</scope>
    <source>
        <strain evidence="3 4">12200R-189</strain>
    </source>
</reference>
<name>A0A6C0FXR2_9BACL</name>
<accession>A0A6C0FXR2</accession>
<dbReference type="NCBIfam" id="NF037970">
    <property type="entry name" value="vanZ_1"/>
    <property type="match status" value="1"/>
</dbReference>
<dbReference type="Proteomes" id="UP000476064">
    <property type="component" value="Chromosome"/>
</dbReference>
<gene>
    <name evidence="3" type="ORF">GXP70_19085</name>
</gene>
<keyword evidence="1" id="KW-1133">Transmembrane helix</keyword>
<dbReference type="Pfam" id="PF04892">
    <property type="entry name" value="VanZ"/>
    <property type="match status" value="1"/>
</dbReference>
<evidence type="ECO:0000313" key="3">
    <source>
        <dbReference type="EMBL" id="QHT61878.1"/>
    </source>
</evidence>
<dbReference type="InterPro" id="IPR006976">
    <property type="entry name" value="VanZ-like"/>
</dbReference>
<evidence type="ECO:0000256" key="1">
    <source>
        <dbReference type="SAM" id="Phobius"/>
    </source>
</evidence>
<proteinExistence type="predicted"/>
<evidence type="ECO:0000259" key="2">
    <source>
        <dbReference type="Pfam" id="PF04892"/>
    </source>
</evidence>
<dbReference type="KEGG" id="plyc:GXP70_19085"/>
<evidence type="ECO:0000313" key="4">
    <source>
        <dbReference type="Proteomes" id="UP000476064"/>
    </source>
</evidence>
<dbReference type="RefSeq" id="WP_162358315.1">
    <property type="nucleotide sequence ID" value="NZ_CP048209.1"/>
</dbReference>
<sequence>MKQTARRSLALLPSVLTMAAIFWLSSRTGDELNTVLPWLQKLFPSMADFNWGHFVAYFALALAYAYGFGRRAERLSAKAAVVLLCLAYGLTDEYHQSFVAGRSPDFEDLLHDGIGAALAMLLLTFPPVIKQWRRLAV</sequence>